<proteinExistence type="predicted"/>
<comment type="caution">
    <text evidence="1">The sequence shown here is derived from an EMBL/GenBank/DDBJ whole genome shotgun (WGS) entry which is preliminary data.</text>
</comment>
<gene>
    <name evidence="1" type="ORF">NLJ89_g11461</name>
</gene>
<dbReference type="EMBL" id="JANKHO010002652">
    <property type="protein sequence ID" value="KAJ3490132.1"/>
    <property type="molecule type" value="Genomic_DNA"/>
</dbReference>
<evidence type="ECO:0000313" key="1">
    <source>
        <dbReference type="EMBL" id="KAJ3490132.1"/>
    </source>
</evidence>
<dbReference type="OrthoDB" id="2104739at2759"/>
<dbReference type="Proteomes" id="UP001148786">
    <property type="component" value="Unassembled WGS sequence"/>
</dbReference>
<protein>
    <recommendedName>
        <fullName evidence="3">HNH nuclease domain-containing protein</fullName>
    </recommendedName>
</protein>
<name>A0A9W8JP55_9AGAR</name>
<evidence type="ECO:0008006" key="3">
    <source>
        <dbReference type="Google" id="ProtNLM"/>
    </source>
</evidence>
<dbReference type="AlphaFoldDB" id="A0A9W8JP55"/>
<keyword evidence="2" id="KW-1185">Reference proteome</keyword>
<evidence type="ECO:0000313" key="2">
    <source>
        <dbReference type="Proteomes" id="UP001148786"/>
    </source>
</evidence>
<accession>A0A9W8JP55</accession>
<organism evidence="1 2">
    <name type="scientific">Agrocybe chaxingu</name>
    <dbReference type="NCBI Taxonomy" id="84603"/>
    <lineage>
        <taxon>Eukaryota</taxon>
        <taxon>Fungi</taxon>
        <taxon>Dikarya</taxon>
        <taxon>Basidiomycota</taxon>
        <taxon>Agaricomycotina</taxon>
        <taxon>Agaricomycetes</taxon>
        <taxon>Agaricomycetidae</taxon>
        <taxon>Agaricales</taxon>
        <taxon>Agaricineae</taxon>
        <taxon>Strophariaceae</taxon>
        <taxon>Agrocybe</taxon>
    </lineage>
</organism>
<reference evidence="1" key="1">
    <citation type="submission" date="2022-07" db="EMBL/GenBank/DDBJ databases">
        <title>Genome Sequence of Agrocybe chaxingu.</title>
        <authorList>
            <person name="Buettner E."/>
        </authorList>
    </citation>
    <scope>NUCLEOTIDE SEQUENCE</scope>
    <source>
        <strain evidence="1">MP-N11</strain>
    </source>
</reference>
<sequence>MLLAGKPYPQPLPLNPFVPDTPTHGAYEECLLLEQKKEWNEFADDLGRDFSESIVNNLPPVVVARVLGHALRLAPSDDDRGVLAREIMDCKADPKDLHCSPELLAGLAHFVAAESNASSSLPPQSTIPKGRRLLYRLSRVLHRRSFEEAVNARSHLLTPPLATTQTLRQRTLSRDENCCVSTGDLDLDAGFASLDAGLVLEPSRALRVTNVAHIISQSLSSNIDGMTQAAREKFDWASTAAAVLKRFGGFSTYDILGGDNLNSAVNAFTVTETPHVLFDCLNLWLVPAQDEHGDVISNTYDVRYPESTNPQVFRMTGVRRRISFRSVTLTDGAVVPPPHPRILALHAVCAQVAHLSGAAEHVSDVYRDSDGISVMTEPNAPTELMRKLKTLQLIPQLLDV</sequence>